<reference evidence="2" key="1">
    <citation type="journal article" date="2021" name="Front. Microbiol.">
        <title>Comprehensive Comparative Genomics and Phenotyping of Methylobacterium Species.</title>
        <authorList>
            <person name="Alessa O."/>
            <person name="Ogura Y."/>
            <person name="Fujitani Y."/>
            <person name="Takami H."/>
            <person name="Hayashi T."/>
            <person name="Sahin N."/>
            <person name="Tani A."/>
        </authorList>
    </citation>
    <scope>NUCLEOTIDE SEQUENCE</scope>
    <source>
        <strain evidence="2">DSM 17168</strain>
    </source>
</reference>
<reference evidence="2" key="2">
    <citation type="submission" date="2021-08" db="EMBL/GenBank/DDBJ databases">
        <authorList>
            <person name="Tani A."/>
            <person name="Ola A."/>
            <person name="Ogura Y."/>
            <person name="Katsura K."/>
            <person name="Hayashi T."/>
        </authorList>
    </citation>
    <scope>NUCLEOTIDE SEQUENCE</scope>
    <source>
        <strain evidence="2">DSM 17168</strain>
    </source>
</reference>
<dbReference type="InterPro" id="IPR012296">
    <property type="entry name" value="Nuclease_put_TT1808"/>
</dbReference>
<name>A0ABQ4SBJ1_9HYPH</name>
<dbReference type="EMBL" id="BPQQ01000018">
    <property type="protein sequence ID" value="GJD99742.1"/>
    <property type="molecule type" value="Genomic_DNA"/>
</dbReference>
<dbReference type="PANTHER" id="PTHR36558:SF1">
    <property type="entry name" value="RESTRICTION ENDONUCLEASE DOMAIN-CONTAINING PROTEIN-RELATED"/>
    <property type="match status" value="1"/>
</dbReference>
<accession>A0ABQ4SBJ1</accession>
<dbReference type="Proteomes" id="UP001055153">
    <property type="component" value="Unassembled WGS sequence"/>
</dbReference>
<evidence type="ECO:0000313" key="2">
    <source>
        <dbReference type="EMBL" id="GJD99742.1"/>
    </source>
</evidence>
<dbReference type="CDD" id="cd06260">
    <property type="entry name" value="DUF820-like"/>
    <property type="match status" value="1"/>
</dbReference>
<dbReference type="InterPro" id="IPR011335">
    <property type="entry name" value="Restrct_endonuc-II-like"/>
</dbReference>
<keyword evidence="3" id="KW-1185">Reference proteome</keyword>
<evidence type="ECO:0000259" key="1">
    <source>
        <dbReference type="Pfam" id="PF05685"/>
    </source>
</evidence>
<dbReference type="InterPro" id="IPR008538">
    <property type="entry name" value="Uma2"/>
</dbReference>
<protein>
    <recommendedName>
        <fullName evidence="1">Putative restriction endonuclease domain-containing protein</fullName>
    </recommendedName>
</protein>
<dbReference type="RefSeq" id="WP_238234626.1">
    <property type="nucleotide sequence ID" value="NZ_BPQQ01000018.1"/>
</dbReference>
<dbReference type="Gene3D" id="3.90.1570.10">
    <property type="entry name" value="tt1808, chain A"/>
    <property type="match status" value="1"/>
</dbReference>
<organism evidence="2 3">
    <name type="scientific">Methylobacterium isbiliense</name>
    <dbReference type="NCBI Taxonomy" id="315478"/>
    <lineage>
        <taxon>Bacteria</taxon>
        <taxon>Pseudomonadati</taxon>
        <taxon>Pseudomonadota</taxon>
        <taxon>Alphaproteobacteria</taxon>
        <taxon>Hyphomicrobiales</taxon>
        <taxon>Methylobacteriaceae</taxon>
        <taxon>Methylobacterium</taxon>
    </lineage>
</organism>
<evidence type="ECO:0000313" key="3">
    <source>
        <dbReference type="Proteomes" id="UP001055153"/>
    </source>
</evidence>
<proteinExistence type="predicted"/>
<sequence length="183" mass="19975">MDPQPKPRMTVDEFLVWCETAPGRHELVKGEVIAMAPERVRHAEAKLAVVDALRHGLRAAGVPCRAMPDGMTVRIDSHTAFEPDALVYCGPRLDPDAVEVPAPVVVVEVLSPGTRRTDTGIKLAAYVRLPSVAHDLVIDAQERLVLHHRRGAEAIETRIAREGTLRLDPPGFAVAVEDLLPEP</sequence>
<dbReference type="Pfam" id="PF05685">
    <property type="entry name" value="Uma2"/>
    <property type="match status" value="1"/>
</dbReference>
<dbReference type="SUPFAM" id="SSF52980">
    <property type="entry name" value="Restriction endonuclease-like"/>
    <property type="match status" value="1"/>
</dbReference>
<gene>
    <name evidence="2" type="ORF">GMJLKIPL_1660</name>
</gene>
<comment type="caution">
    <text evidence="2">The sequence shown here is derived from an EMBL/GenBank/DDBJ whole genome shotgun (WGS) entry which is preliminary data.</text>
</comment>
<dbReference type="PANTHER" id="PTHR36558">
    <property type="entry name" value="GLR1098 PROTEIN"/>
    <property type="match status" value="1"/>
</dbReference>
<feature type="domain" description="Putative restriction endonuclease" evidence="1">
    <location>
        <begin position="11"/>
        <end position="172"/>
    </location>
</feature>